<evidence type="ECO:0000256" key="5">
    <source>
        <dbReference type="ARBA" id="ARBA00022692"/>
    </source>
</evidence>
<evidence type="ECO:0000256" key="6">
    <source>
        <dbReference type="ARBA" id="ARBA00022989"/>
    </source>
</evidence>
<accession>A0A1L7X5Q9</accession>
<keyword evidence="5" id="KW-0812">Transmembrane</keyword>
<evidence type="ECO:0000256" key="1">
    <source>
        <dbReference type="ARBA" id="ARBA00002689"/>
    </source>
</evidence>
<comment type="function">
    <text evidence="1 11">Component of the MICOS complex, a large protein complex of the mitochondrial inner membrane that plays crucial roles in the maintenance of crista junctions, inner membrane architecture, and formation of contact sites to the outer membrane.</text>
</comment>
<comment type="subunit">
    <text evidence="11">Component of the mitochondrial contact site and cristae organizing system (MICOS) complex.</text>
</comment>
<keyword evidence="14" id="KW-1185">Reference proteome</keyword>
<gene>
    <name evidence="13" type="ORF">PAC_10256</name>
</gene>
<keyword evidence="8" id="KW-0472">Membrane</keyword>
<evidence type="ECO:0000256" key="3">
    <source>
        <dbReference type="ARBA" id="ARBA00009188"/>
    </source>
</evidence>
<dbReference type="InterPro" id="IPR031463">
    <property type="entry name" value="Mic12"/>
</dbReference>
<feature type="compositionally biased region" description="Polar residues" evidence="12">
    <location>
        <begin position="253"/>
        <end position="263"/>
    </location>
</feature>
<keyword evidence="7 11" id="KW-0496">Mitochondrion</keyword>
<dbReference type="GO" id="GO:0044284">
    <property type="term" value="C:mitochondrial crista junction"/>
    <property type="evidence" value="ECO:0007669"/>
    <property type="project" value="InterPro"/>
</dbReference>
<organism evidence="13 14">
    <name type="scientific">Phialocephala subalpina</name>
    <dbReference type="NCBI Taxonomy" id="576137"/>
    <lineage>
        <taxon>Eukaryota</taxon>
        <taxon>Fungi</taxon>
        <taxon>Dikarya</taxon>
        <taxon>Ascomycota</taxon>
        <taxon>Pezizomycotina</taxon>
        <taxon>Leotiomycetes</taxon>
        <taxon>Helotiales</taxon>
        <taxon>Mollisiaceae</taxon>
        <taxon>Phialocephala</taxon>
        <taxon>Phialocephala fortinii species complex</taxon>
    </lineage>
</organism>
<evidence type="ECO:0000313" key="13">
    <source>
        <dbReference type="EMBL" id="CZR60360.1"/>
    </source>
</evidence>
<dbReference type="Pfam" id="PF17050">
    <property type="entry name" value="AIM5"/>
    <property type="match status" value="1"/>
</dbReference>
<dbReference type="GO" id="GO:0061617">
    <property type="term" value="C:MICOS complex"/>
    <property type="evidence" value="ECO:0007669"/>
    <property type="project" value="UniProtKB-UniRule"/>
</dbReference>
<evidence type="ECO:0000313" key="14">
    <source>
        <dbReference type="Proteomes" id="UP000184330"/>
    </source>
</evidence>
<dbReference type="GO" id="GO:0042407">
    <property type="term" value="P:cristae formation"/>
    <property type="evidence" value="ECO:0007669"/>
    <property type="project" value="InterPro"/>
</dbReference>
<evidence type="ECO:0000256" key="2">
    <source>
        <dbReference type="ARBA" id="ARBA00004370"/>
    </source>
</evidence>
<evidence type="ECO:0000256" key="10">
    <source>
        <dbReference type="ARBA" id="ARBA00032985"/>
    </source>
</evidence>
<keyword evidence="6" id="KW-1133">Transmembrane helix</keyword>
<comment type="similarity">
    <text evidence="3 11">Belongs to the MICOS complex subunit Mic12 family.</text>
</comment>
<dbReference type="Proteomes" id="UP000184330">
    <property type="component" value="Unassembled WGS sequence"/>
</dbReference>
<comment type="subcellular location">
    <subcellularLocation>
        <location evidence="2">Membrane</location>
    </subcellularLocation>
    <subcellularLocation>
        <location evidence="11">Mitochondrion inner membrane</location>
        <topology evidence="11">Single-pass membrane protein</topology>
    </subcellularLocation>
</comment>
<feature type="compositionally biased region" description="Basic and acidic residues" evidence="12">
    <location>
        <begin position="267"/>
        <end position="304"/>
    </location>
</feature>
<evidence type="ECO:0000256" key="8">
    <source>
        <dbReference type="ARBA" id="ARBA00023136"/>
    </source>
</evidence>
<keyword evidence="11" id="KW-0999">Mitochondrion inner membrane</keyword>
<name>A0A1L7X5Q9_9HELO</name>
<sequence>MGFTTGFTGGVTLTLGLAYLTVLAHERNRRSQAFALRTQSRVLEGLLDPTPLPPPQTRAELAREERSTVVETAKDRWNAEVENAIRWVQRTDWSEVREGAERTVSRLLGTGLEKSREDIEEVERKAGPKVQEAVDRSKAAAKQAADQAAAGIDRAAAATIAGADRVGARAKVQADKAGVKIAEARDAASAKASQVVADTKSGAQDAVKHSGGNVDAARGALRDAVSKGIEMGKDAVGKAQAAIGLAEEKFESKAQSSALSHSGSVEKALHERYESPKGLKSPEEAWEERYTPIDKRDNTVLRGV</sequence>
<dbReference type="AlphaFoldDB" id="A0A1L7X5Q9"/>
<evidence type="ECO:0000256" key="7">
    <source>
        <dbReference type="ARBA" id="ARBA00023128"/>
    </source>
</evidence>
<protein>
    <recommendedName>
        <fullName evidence="4 11">MICOS complex subunit MIC12</fullName>
    </recommendedName>
    <alternativeName>
        <fullName evidence="10 11">Altered inheritance of mitochondria protein 5, mitochondrial</fullName>
    </alternativeName>
    <alternativeName>
        <fullName evidence="9 11">Found in mitochondrial proteome protein 51</fullName>
    </alternativeName>
</protein>
<evidence type="ECO:0000256" key="9">
    <source>
        <dbReference type="ARBA" id="ARBA00032159"/>
    </source>
</evidence>
<proteinExistence type="inferred from homology"/>
<dbReference type="OrthoDB" id="4037694at2759"/>
<dbReference type="EMBL" id="FJOG01000016">
    <property type="protein sequence ID" value="CZR60360.1"/>
    <property type="molecule type" value="Genomic_DNA"/>
</dbReference>
<evidence type="ECO:0000256" key="4">
    <source>
        <dbReference type="ARBA" id="ARBA00018170"/>
    </source>
</evidence>
<evidence type="ECO:0000256" key="12">
    <source>
        <dbReference type="SAM" id="MobiDB-lite"/>
    </source>
</evidence>
<reference evidence="13 14" key="1">
    <citation type="submission" date="2016-03" db="EMBL/GenBank/DDBJ databases">
        <authorList>
            <person name="Ploux O."/>
        </authorList>
    </citation>
    <scope>NUCLEOTIDE SEQUENCE [LARGE SCALE GENOMIC DNA]</scope>
    <source>
        <strain evidence="13 14">UAMH 11012</strain>
    </source>
</reference>
<evidence type="ECO:0000256" key="11">
    <source>
        <dbReference type="RuleBase" id="RU363010"/>
    </source>
</evidence>
<feature type="region of interest" description="Disordered" evidence="12">
    <location>
        <begin position="252"/>
        <end position="304"/>
    </location>
</feature>